<sequence length="166" mass="19247">MLVKPVVQPEYDPADPRDFQPDPRYLFHDDRDFELRLKNARCKRDEIFVNFRPFWLMRTPDDVPPRSRMIEASEHLAHSRPTSPLLKDFPPPRRQKFFDPRTDELGKMMAIDASIGVNLNDAGKEKELARIRSNTIHAVVAVQTYRKSAEGKRRMVSGVAGFFCCC</sequence>
<organism evidence="2 3">
    <name type="scientific">Caenorhabditis japonica</name>
    <dbReference type="NCBI Taxonomy" id="281687"/>
    <lineage>
        <taxon>Eukaryota</taxon>
        <taxon>Metazoa</taxon>
        <taxon>Ecdysozoa</taxon>
        <taxon>Nematoda</taxon>
        <taxon>Chromadorea</taxon>
        <taxon>Rhabditida</taxon>
        <taxon>Rhabditina</taxon>
        <taxon>Rhabditomorpha</taxon>
        <taxon>Rhabditoidea</taxon>
        <taxon>Rhabditidae</taxon>
        <taxon>Peloderinae</taxon>
        <taxon>Caenorhabditis</taxon>
    </lineage>
</organism>
<name>A0A8R1IU52_CAEJA</name>
<evidence type="ECO:0000256" key="1">
    <source>
        <dbReference type="SAM" id="MobiDB-lite"/>
    </source>
</evidence>
<reference evidence="2" key="2">
    <citation type="submission" date="2022-06" db="UniProtKB">
        <authorList>
            <consortium name="EnsemblMetazoa"/>
        </authorList>
    </citation>
    <scope>IDENTIFICATION</scope>
    <source>
        <strain evidence="2">DF5081</strain>
    </source>
</reference>
<proteinExistence type="predicted"/>
<dbReference type="EnsemblMetazoa" id="CJA42312.1">
    <property type="protein sequence ID" value="CJA42312.1"/>
    <property type="gene ID" value="WBGene00218160"/>
</dbReference>
<reference evidence="3" key="1">
    <citation type="submission" date="2010-08" db="EMBL/GenBank/DDBJ databases">
        <authorList>
            <consortium name="Caenorhabditis japonica Sequencing Consortium"/>
            <person name="Wilson R.K."/>
        </authorList>
    </citation>
    <scope>NUCLEOTIDE SEQUENCE [LARGE SCALE GENOMIC DNA]</scope>
    <source>
        <strain evidence="3">DF5081</strain>
    </source>
</reference>
<evidence type="ECO:0000313" key="3">
    <source>
        <dbReference type="Proteomes" id="UP000005237"/>
    </source>
</evidence>
<protein>
    <submittedName>
        <fullName evidence="2">Uncharacterized protein</fullName>
    </submittedName>
</protein>
<dbReference type="PANTHER" id="PTHR21720">
    <property type="entry name" value="DUF5523 DOMAIN-CONTAINING PROTEIN-RELATED-RELATED"/>
    <property type="match status" value="1"/>
</dbReference>
<dbReference type="Proteomes" id="UP000005237">
    <property type="component" value="Unassembled WGS sequence"/>
</dbReference>
<keyword evidence="3" id="KW-1185">Reference proteome</keyword>
<evidence type="ECO:0000313" key="2">
    <source>
        <dbReference type="EnsemblMetazoa" id="CJA42312.1"/>
    </source>
</evidence>
<dbReference type="AlphaFoldDB" id="A0A8R1IU52"/>
<accession>A0A8R1IU52</accession>
<dbReference type="PANTHER" id="PTHR21720:SF4">
    <property type="entry name" value="SET DOMAIN-CONTAINING PROTEIN"/>
    <property type="match status" value="1"/>
</dbReference>
<feature type="region of interest" description="Disordered" evidence="1">
    <location>
        <begin position="1"/>
        <end position="22"/>
    </location>
</feature>